<dbReference type="InterPro" id="IPR016181">
    <property type="entry name" value="Acyl_CoA_acyltransferase"/>
</dbReference>
<accession>A0A3B7MGC4</accession>
<dbReference type="EMBL" id="CP032157">
    <property type="protein sequence ID" value="AXY73402.1"/>
    <property type="molecule type" value="Genomic_DNA"/>
</dbReference>
<dbReference type="OrthoDB" id="5109343at2"/>
<dbReference type="RefSeq" id="WP_119049240.1">
    <property type="nucleotide sequence ID" value="NZ_CP032157.1"/>
</dbReference>
<dbReference type="GO" id="GO:0016740">
    <property type="term" value="F:transferase activity"/>
    <property type="evidence" value="ECO:0007669"/>
    <property type="project" value="UniProtKB-KW"/>
</dbReference>
<dbReference type="SUPFAM" id="SSF55729">
    <property type="entry name" value="Acyl-CoA N-acyltransferases (Nat)"/>
    <property type="match status" value="1"/>
</dbReference>
<proteinExistence type="predicted"/>
<keyword evidence="1" id="KW-0808">Transferase</keyword>
<organism evidence="1 2">
    <name type="scientific">Paraflavitalea soli</name>
    <dbReference type="NCBI Taxonomy" id="2315862"/>
    <lineage>
        <taxon>Bacteria</taxon>
        <taxon>Pseudomonadati</taxon>
        <taxon>Bacteroidota</taxon>
        <taxon>Chitinophagia</taxon>
        <taxon>Chitinophagales</taxon>
        <taxon>Chitinophagaceae</taxon>
        <taxon>Paraflavitalea</taxon>
    </lineage>
</organism>
<dbReference type="Proteomes" id="UP000263900">
    <property type="component" value="Chromosome"/>
</dbReference>
<protein>
    <submittedName>
        <fullName evidence="1">GNAT family N-acetyltransferase</fullName>
    </submittedName>
</protein>
<evidence type="ECO:0000313" key="1">
    <source>
        <dbReference type="EMBL" id="AXY73402.1"/>
    </source>
</evidence>
<dbReference type="Gene3D" id="3.40.630.30">
    <property type="match status" value="1"/>
</dbReference>
<gene>
    <name evidence="1" type="ORF">D3H65_05155</name>
</gene>
<dbReference type="AlphaFoldDB" id="A0A3B7MGC4"/>
<sequence>MYLATTVGSDKELEQILQLQQQNLKQHISQEEKDAQGFLTMQFNLPMLQQLQAIAPSVIIKQEEEVVAYAMTVTLEGRTAYPDLEPMFVNFEKLQWQGKPLYDFRFYVMGQICVSKDHRAKGLFDRLYKHHKEVYSPHYDFIITEISSSNYRSLKAHKRVGFETIHTYTDMIDNWHVVVWDWR</sequence>
<evidence type="ECO:0000313" key="2">
    <source>
        <dbReference type="Proteomes" id="UP000263900"/>
    </source>
</evidence>
<name>A0A3B7MGC4_9BACT</name>
<reference evidence="1 2" key="1">
    <citation type="submission" date="2018-09" db="EMBL/GenBank/DDBJ databases">
        <title>Genome sequencing of strain 6GH32-13.</title>
        <authorList>
            <person name="Weon H.-Y."/>
            <person name="Heo J."/>
            <person name="Kwon S.-W."/>
        </authorList>
    </citation>
    <scope>NUCLEOTIDE SEQUENCE [LARGE SCALE GENOMIC DNA]</scope>
    <source>
        <strain evidence="1 2">5GH32-13</strain>
    </source>
</reference>
<dbReference type="KEGG" id="pseg:D3H65_05155"/>
<keyword evidence="2" id="KW-1185">Reference proteome</keyword>